<feature type="transmembrane region" description="Helical" evidence="10">
    <location>
        <begin position="404"/>
        <end position="426"/>
    </location>
</feature>
<name>A0A8J3FCD4_9ACTN</name>
<dbReference type="Pfam" id="PF00005">
    <property type="entry name" value="ABC_tran"/>
    <property type="match status" value="1"/>
</dbReference>
<dbReference type="AlphaFoldDB" id="A0A8J3FCD4"/>
<evidence type="ECO:0000256" key="2">
    <source>
        <dbReference type="ARBA" id="ARBA00022448"/>
    </source>
</evidence>
<dbReference type="GO" id="GO:0034040">
    <property type="term" value="F:ATPase-coupled lipid transmembrane transporter activity"/>
    <property type="evidence" value="ECO:0007669"/>
    <property type="project" value="TreeGrafter"/>
</dbReference>
<dbReference type="InterPro" id="IPR003593">
    <property type="entry name" value="AAA+_ATPase"/>
</dbReference>
<reference evidence="13" key="2">
    <citation type="submission" date="2020-09" db="EMBL/GenBank/DDBJ databases">
        <authorList>
            <person name="Sun Q."/>
            <person name="Ohkuma M."/>
        </authorList>
    </citation>
    <scope>NUCLEOTIDE SEQUENCE</scope>
    <source>
        <strain evidence="13">JCM 3090</strain>
    </source>
</reference>
<evidence type="ECO:0000256" key="10">
    <source>
        <dbReference type="SAM" id="Phobius"/>
    </source>
</evidence>
<feature type="domain" description="ABC transporter" evidence="11">
    <location>
        <begin position="607"/>
        <end position="839"/>
    </location>
</feature>
<feature type="transmembrane region" description="Helical" evidence="10">
    <location>
        <begin position="331"/>
        <end position="356"/>
    </location>
</feature>
<dbReference type="InterPro" id="IPR003439">
    <property type="entry name" value="ABC_transporter-like_ATP-bd"/>
</dbReference>
<dbReference type="FunFam" id="3.40.50.300:FF:000299">
    <property type="entry name" value="ABC transporter ATP-binding protein/permease"/>
    <property type="match status" value="1"/>
</dbReference>
<dbReference type="PROSITE" id="PS50929">
    <property type="entry name" value="ABC_TM1F"/>
    <property type="match status" value="1"/>
</dbReference>
<evidence type="ECO:0000256" key="6">
    <source>
        <dbReference type="ARBA" id="ARBA00022840"/>
    </source>
</evidence>
<evidence type="ECO:0000256" key="9">
    <source>
        <dbReference type="ARBA" id="ARBA00061644"/>
    </source>
</evidence>
<dbReference type="SUPFAM" id="SSF52540">
    <property type="entry name" value="P-loop containing nucleoside triphosphate hydrolases"/>
    <property type="match status" value="1"/>
</dbReference>
<comment type="caution">
    <text evidence="13">The sequence shown here is derived from an EMBL/GenBank/DDBJ whole genome shotgun (WGS) entry which is preliminary data.</text>
</comment>
<dbReference type="PANTHER" id="PTHR24221">
    <property type="entry name" value="ATP-BINDING CASSETTE SUB-FAMILY B"/>
    <property type="match status" value="1"/>
</dbReference>
<dbReference type="SMART" id="SM00382">
    <property type="entry name" value="AAA"/>
    <property type="match status" value="1"/>
</dbReference>
<reference evidence="13" key="1">
    <citation type="journal article" date="2014" name="Int. J. Syst. Evol. Microbiol.">
        <title>Complete genome sequence of Corynebacterium casei LMG S-19264T (=DSM 44701T), isolated from a smear-ripened cheese.</title>
        <authorList>
            <consortium name="US DOE Joint Genome Institute (JGI-PGF)"/>
            <person name="Walter F."/>
            <person name="Albersmeier A."/>
            <person name="Kalinowski J."/>
            <person name="Ruckert C."/>
        </authorList>
    </citation>
    <scope>NUCLEOTIDE SEQUENCE</scope>
    <source>
        <strain evidence="13">JCM 3090</strain>
    </source>
</reference>
<feature type="transmembrane region" description="Helical" evidence="10">
    <location>
        <begin position="297"/>
        <end position="319"/>
    </location>
</feature>
<dbReference type="PANTHER" id="PTHR24221:SF654">
    <property type="entry name" value="ATP-BINDING CASSETTE SUB-FAMILY B MEMBER 6"/>
    <property type="match status" value="1"/>
</dbReference>
<dbReference type="RefSeq" id="WP_189171655.1">
    <property type="nucleotide sequence ID" value="NZ_BMQB01000010.1"/>
</dbReference>
<keyword evidence="7 10" id="KW-1133">Transmembrane helix</keyword>
<evidence type="ECO:0000256" key="3">
    <source>
        <dbReference type="ARBA" id="ARBA00022475"/>
    </source>
</evidence>
<dbReference type="GO" id="GO:0140359">
    <property type="term" value="F:ABC-type transporter activity"/>
    <property type="evidence" value="ECO:0007669"/>
    <property type="project" value="InterPro"/>
</dbReference>
<evidence type="ECO:0000256" key="7">
    <source>
        <dbReference type="ARBA" id="ARBA00022989"/>
    </source>
</evidence>
<dbReference type="InterPro" id="IPR027417">
    <property type="entry name" value="P-loop_NTPase"/>
</dbReference>
<dbReference type="Gene3D" id="3.40.50.300">
    <property type="entry name" value="P-loop containing nucleotide triphosphate hydrolases"/>
    <property type="match status" value="1"/>
</dbReference>
<proteinExistence type="inferred from homology"/>
<dbReference type="SUPFAM" id="SSF90123">
    <property type="entry name" value="ABC transporter transmembrane region"/>
    <property type="match status" value="1"/>
</dbReference>
<dbReference type="Gene3D" id="1.20.1560.10">
    <property type="entry name" value="ABC transporter type 1, transmembrane domain"/>
    <property type="match status" value="1"/>
</dbReference>
<feature type="transmembrane region" description="Helical" evidence="10">
    <location>
        <begin position="543"/>
        <end position="566"/>
    </location>
</feature>
<comment type="similarity">
    <text evidence="9">Belongs to the ABC transporter superfamily. Lipid exporter (TC 3.A.1.106) family.</text>
</comment>
<dbReference type="InterPro" id="IPR039421">
    <property type="entry name" value="Type_1_exporter"/>
</dbReference>
<evidence type="ECO:0000256" key="4">
    <source>
        <dbReference type="ARBA" id="ARBA00022692"/>
    </source>
</evidence>
<keyword evidence="6" id="KW-0067">ATP-binding</keyword>
<dbReference type="Pfam" id="PF00664">
    <property type="entry name" value="ABC_membrane"/>
    <property type="match status" value="1"/>
</dbReference>
<sequence length="842" mass="87000">MTAPLAVEHRLDAHRGLDPDPDDLVVVTEGVVEVFRALDAAPPTAPRHLGTLAAGEALPGTRWAEPPDPAERITLRGNGPAAVRVRPGAAARPVGPEAELRRATLAAALAAARAPDGGAAAMARRVAADGRRAADAAAALAGVLSGAAPDRAPADADAPPRLRALLLAARAAGVRLPARAVDIARTLSTLDVPALARRLRVPIRAVDPGGAWWAGDGLPMVAVDAEGTAYALVRRRGAWRVWSAPTGWRPVPARGPAPVALAAAWCVYPVLPDRPVTPRDLLRTGLPPGAGRDLARIGGTAVAVLALGAAVPLATARILGDAVPRAEAGNVGAIAVLVAGLVLAFTGATVAQGLLLQRLVVELNVRTTAALWARVVRLEPPFFRAFNPGELARRVLAVDGIRDLVTGSVLSGGIGALVGVTGLAVAFVLDPAIAAALLAGLVFYAAYAYRQVRLLVRARRGEVATRNAISGFVTAVLTGIVKVRVADAEQRMYARWGTMYAGERSAAARANSALRQLTVATAVAPGVGTLIVLGAAATVRDAGMSVAVFVGLIAALGQVTTALALIGPALGQLADVAPLYDAARPVFRTAPRAAVETTDPGALSGRVEVSRVSFAYAEDGPRTLSDVDLAAAPGEFVAVVGPSGAGKSTLIRLLLGFDRPTAGSVLYDGKPLDTLDAEAVRRQVGVVMQNAQVPTGSILTCLTGTTDLTADDAWAALAMAGLADDVRRLPMGIRTVVGEGASTFSGGQRQRLMIARALIRRPRILIFDEATSALDNITQRTVTRSLAGLNATRIVIAHRLSTIRDAHRILVLDRGKVAEQGAFEELLAANGTFAHLARRQLT</sequence>
<dbReference type="InterPro" id="IPR036640">
    <property type="entry name" value="ABC1_TM_sf"/>
</dbReference>
<evidence type="ECO:0000313" key="14">
    <source>
        <dbReference type="Proteomes" id="UP000649739"/>
    </source>
</evidence>
<protein>
    <recommendedName>
        <fullName evidence="15">NHLP bacteriocin export ABC transporter permease/ATPase subunit</fullName>
    </recommendedName>
</protein>
<evidence type="ECO:0000256" key="1">
    <source>
        <dbReference type="ARBA" id="ARBA00004651"/>
    </source>
</evidence>
<dbReference type="GO" id="GO:0005524">
    <property type="term" value="F:ATP binding"/>
    <property type="evidence" value="ECO:0007669"/>
    <property type="project" value="UniProtKB-KW"/>
</dbReference>
<keyword evidence="2" id="KW-0813">Transport</keyword>
<dbReference type="EMBL" id="BMQB01000010">
    <property type="protein sequence ID" value="GGK05410.1"/>
    <property type="molecule type" value="Genomic_DNA"/>
</dbReference>
<comment type="subcellular location">
    <subcellularLocation>
        <location evidence="1">Cell membrane</location>
        <topology evidence="1">Multi-pass membrane protein</topology>
    </subcellularLocation>
</comment>
<keyword evidence="3" id="KW-1003">Cell membrane</keyword>
<feature type="domain" description="ABC transmembrane type-1" evidence="12">
    <location>
        <begin position="301"/>
        <end position="575"/>
    </location>
</feature>
<keyword evidence="8 10" id="KW-0472">Membrane</keyword>
<dbReference type="InterPro" id="IPR017871">
    <property type="entry name" value="ABC_transporter-like_CS"/>
</dbReference>
<gene>
    <name evidence="13" type="ORF">GCM10010123_39110</name>
</gene>
<feature type="transmembrane region" description="Helical" evidence="10">
    <location>
        <begin position="432"/>
        <end position="449"/>
    </location>
</feature>
<evidence type="ECO:0000256" key="5">
    <source>
        <dbReference type="ARBA" id="ARBA00022741"/>
    </source>
</evidence>
<evidence type="ECO:0000259" key="11">
    <source>
        <dbReference type="PROSITE" id="PS50893"/>
    </source>
</evidence>
<dbReference type="GO" id="GO:0016887">
    <property type="term" value="F:ATP hydrolysis activity"/>
    <property type="evidence" value="ECO:0007669"/>
    <property type="project" value="InterPro"/>
</dbReference>
<organism evidence="13 14">
    <name type="scientific">Pilimelia anulata</name>
    <dbReference type="NCBI Taxonomy" id="53371"/>
    <lineage>
        <taxon>Bacteria</taxon>
        <taxon>Bacillati</taxon>
        <taxon>Actinomycetota</taxon>
        <taxon>Actinomycetes</taxon>
        <taxon>Micromonosporales</taxon>
        <taxon>Micromonosporaceae</taxon>
        <taxon>Pilimelia</taxon>
    </lineage>
</organism>
<keyword evidence="4 10" id="KW-0812">Transmembrane</keyword>
<feature type="transmembrane region" description="Helical" evidence="10">
    <location>
        <begin position="517"/>
        <end position="537"/>
    </location>
</feature>
<evidence type="ECO:0000256" key="8">
    <source>
        <dbReference type="ARBA" id="ARBA00023136"/>
    </source>
</evidence>
<accession>A0A8J3FCD4</accession>
<dbReference type="PROSITE" id="PS50893">
    <property type="entry name" value="ABC_TRANSPORTER_2"/>
    <property type="match status" value="1"/>
</dbReference>
<dbReference type="Proteomes" id="UP000649739">
    <property type="component" value="Unassembled WGS sequence"/>
</dbReference>
<keyword evidence="14" id="KW-1185">Reference proteome</keyword>
<evidence type="ECO:0008006" key="15">
    <source>
        <dbReference type="Google" id="ProtNLM"/>
    </source>
</evidence>
<dbReference type="PROSITE" id="PS00211">
    <property type="entry name" value="ABC_TRANSPORTER_1"/>
    <property type="match status" value="1"/>
</dbReference>
<dbReference type="GO" id="GO:0005886">
    <property type="term" value="C:plasma membrane"/>
    <property type="evidence" value="ECO:0007669"/>
    <property type="project" value="UniProtKB-SubCell"/>
</dbReference>
<keyword evidence="5" id="KW-0547">Nucleotide-binding</keyword>
<evidence type="ECO:0000259" key="12">
    <source>
        <dbReference type="PROSITE" id="PS50929"/>
    </source>
</evidence>
<dbReference type="InterPro" id="IPR011527">
    <property type="entry name" value="ABC1_TM_dom"/>
</dbReference>
<evidence type="ECO:0000313" key="13">
    <source>
        <dbReference type="EMBL" id="GGK05410.1"/>
    </source>
</evidence>